<comment type="caution">
    <text evidence="4">The sequence shown here is derived from an EMBL/GenBank/DDBJ whole genome shotgun (WGS) entry which is preliminary data.</text>
</comment>
<dbReference type="Gene3D" id="1.10.30.10">
    <property type="entry name" value="High mobility group box domain"/>
    <property type="match status" value="1"/>
</dbReference>
<evidence type="ECO:0000256" key="2">
    <source>
        <dbReference type="SAM" id="MobiDB-lite"/>
    </source>
</evidence>
<dbReference type="GO" id="GO:0005634">
    <property type="term" value="C:nucleus"/>
    <property type="evidence" value="ECO:0007669"/>
    <property type="project" value="UniProtKB-UniRule"/>
</dbReference>
<organism evidence="4 6">
    <name type="scientific">Rotaria sordida</name>
    <dbReference type="NCBI Taxonomy" id="392033"/>
    <lineage>
        <taxon>Eukaryota</taxon>
        <taxon>Metazoa</taxon>
        <taxon>Spiralia</taxon>
        <taxon>Gnathifera</taxon>
        <taxon>Rotifera</taxon>
        <taxon>Eurotatoria</taxon>
        <taxon>Bdelloidea</taxon>
        <taxon>Philodinida</taxon>
        <taxon>Philodinidae</taxon>
        <taxon>Rotaria</taxon>
    </lineage>
</organism>
<evidence type="ECO:0000313" key="5">
    <source>
        <dbReference type="EMBL" id="CAF1305829.1"/>
    </source>
</evidence>
<dbReference type="Proteomes" id="UP000663870">
    <property type="component" value="Unassembled WGS sequence"/>
</dbReference>
<feature type="compositionally biased region" description="Basic and acidic residues" evidence="2">
    <location>
        <begin position="88"/>
        <end position="100"/>
    </location>
</feature>
<dbReference type="InterPro" id="IPR009071">
    <property type="entry name" value="HMG_box_dom"/>
</dbReference>
<feature type="region of interest" description="Disordered" evidence="2">
    <location>
        <begin position="77"/>
        <end position="172"/>
    </location>
</feature>
<accession>A0A813U978</accession>
<dbReference type="EMBL" id="CAJNOL010001177">
    <property type="protein sequence ID" value="CAF1305829.1"/>
    <property type="molecule type" value="Genomic_DNA"/>
</dbReference>
<evidence type="ECO:0000259" key="3">
    <source>
        <dbReference type="PROSITE" id="PS50118"/>
    </source>
</evidence>
<keyword evidence="1" id="KW-0539">Nucleus</keyword>
<feature type="compositionally biased region" description="Basic residues" evidence="2">
    <location>
        <begin position="134"/>
        <end position="158"/>
    </location>
</feature>
<dbReference type="Pfam" id="PF00505">
    <property type="entry name" value="HMG_box"/>
    <property type="match status" value="1"/>
</dbReference>
<name>A0A813U978_9BILA</name>
<evidence type="ECO:0000313" key="6">
    <source>
        <dbReference type="Proteomes" id="UP000663854"/>
    </source>
</evidence>
<dbReference type="EMBL" id="CAJNOH010000057">
    <property type="protein sequence ID" value="CAF0820229.1"/>
    <property type="molecule type" value="Genomic_DNA"/>
</dbReference>
<feature type="DNA-binding region" description="HMG box" evidence="1">
    <location>
        <begin position="31"/>
        <end position="98"/>
    </location>
</feature>
<dbReference type="PROSITE" id="PS50118">
    <property type="entry name" value="HMG_BOX_2"/>
    <property type="match status" value="1"/>
</dbReference>
<dbReference type="SUPFAM" id="SSF47095">
    <property type="entry name" value="HMG-box"/>
    <property type="match status" value="1"/>
</dbReference>
<dbReference type="AlphaFoldDB" id="A0A813U978"/>
<keyword evidence="1" id="KW-0238">DNA-binding</keyword>
<keyword evidence="7" id="KW-1185">Reference proteome</keyword>
<dbReference type="CDD" id="cd00084">
    <property type="entry name" value="HMG-box_SF"/>
    <property type="match status" value="1"/>
</dbReference>
<reference evidence="4" key="1">
    <citation type="submission" date="2021-02" db="EMBL/GenBank/DDBJ databases">
        <authorList>
            <person name="Nowell W R."/>
        </authorList>
    </citation>
    <scope>NUCLEOTIDE SEQUENCE</scope>
</reference>
<feature type="compositionally biased region" description="Basic and acidic residues" evidence="2">
    <location>
        <begin position="18"/>
        <end position="27"/>
    </location>
</feature>
<dbReference type="Proteomes" id="UP000663854">
    <property type="component" value="Unassembled WGS sequence"/>
</dbReference>
<proteinExistence type="predicted"/>
<protein>
    <recommendedName>
        <fullName evidence="3">HMG box domain-containing protein</fullName>
    </recommendedName>
</protein>
<sequence length="172" mass="19812">MVKQNSSKKSKQSHKTNHKSEHTDKNKQTVGKRQPSGYLMFCAEQREIRKNDLEKMKPKEIMQHLGAEWRKLSIQQQESYKAKAPIKANHDVSNKEELKSQKSQQTHAKSTSSRHHSGTKTKSNTIHKTSTKSASKKKTNTKKIKHTHDKSTSRKLAHHHEDNHENDVCSSE</sequence>
<feature type="compositionally biased region" description="Basic residues" evidence="2">
    <location>
        <begin position="1"/>
        <end position="17"/>
    </location>
</feature>
<evidence type="ECO:0000313" key="7">
    <source>
        <dbReference type="Proteomes" id="UP000663870"/>
    </source>
</evidence>
<feature type="compositionally biased region" description="Basic and acidic residues" evidence="2">
    <location>
        <begin position="159"/>
        <end position="172"/>
    </location>
</feature>
<dbReference type="GO" id="GO:0003677">
    <property type="term" value="F:DNA binding"/>
    <property type="evidence" value="ECO:0007669"/>
    <property type="project" value="UniProtKB-UniRule"/>
</dbReference>
<dbReference type="SMART" id="SM00398">
    <property type="entry name" value="HMG"/>
    <property type="match status" value="1"/>
</dbReference>
<evidence type="ECO:0000313" key="4">
    <source>
        <dbReference type="EMBL" id="CAF0820229.1"/>
    </source>
</evidence>
<feature type="compositionally biased region" description="Polar residues" evidence="2">
    <location>
        <begin position="101"/>
        <end position="111"/>
    </location>
</feature>
<feature type="region of interest" description="Disordered" evidence="2">
    <location>
        <begin position="1"/>
        <end position="43"/>
    </location>
</feature>
<gene>
    <name evidence="5" type="ORF">JXQ802_LOCUS29747</name>
    <name evidence="4" type="ORF">PYM288_LOCUS5546</name>
</gene>
<evidence type="ECO:0000256" key="1">
    <source>
        <dbReference type="PROSITE-ProRule" id="PRU00267"/>
    </source>
</evidence>
<feature type="domain" description="HMG box" evidence="3">
    <location>
        <begin position="31"/>
        <end position="98"/>
    </location>
</feature>
<dbReference type="InterPro" id="IPR036910">
    <property type="entry name" value="HMG_box_dom_sf"/>
</dbReference>